<feature type="transmembrane region" description="Helical" evidence="2">
    <location>
        <begin position="42"/>
        <end position="62"/>
    </location>
</feature>
<accession>A0A9I9DNW4</accession>
<dbReference type="AlphaFoldDB" id="A0A9I9DNW4"/>
<organism evidence="3">
    <name type="scientific">Cucumis melo</name>
    <name type="common">Muskmelon</name>
    <dbReference type="NCBI Taxonomy" id="3656"/>
    <lineage>
        <taxon>Eukaryota</taxon>
        <taxon>Viridiplantae</taxon>
        <taxon>Streptophyta</taxon>
        <taxon>Embryophyta</taxon>
        <taxon>Tracheophyta</taxon>
        <taxon>Spermatophyta</taxon>
        <taxon>Magnoliopsida</taxon>
        <taxon>eudicotyledons</taxon>
        <taxon>Gunneridae</taxon>
        <taxon>Pentapetalae</taxon>
        <taxon>rosids</taxon>
        <taxon>fabids</taxon>
        <taxon>Cucurbitales</taxon>
        <taxon>Cucurbitaceae</taxon>
        <taxon>Benincaseae</taxon>
        <taxon>Cucumis</taxon>
    </lineage>
</organism>
<protein>
    <submittedName>
        <fullName evidence="3">Uncharacterized protein</fullName>
    </submittedName>
</protein>
<evidence type="ECO:0000256" key="2">
    <source>
        <dbReference type="SAM" id="Phobius"/>
    </source>
</evidence>
<evidence type="ECO:0000256" key="1">
    <source>
        <dbReference type="SAM" id="MobiDB-lite"/>
    </source>
</evidence>
<name>A0A9I9DNW4_CUCME</name>
<feature type="compositionally biased region" description="Acidic residues" evidence="1">
    <location>
        <begin position="109"/>
        <end position="118"/>
    </location>
</feature>
<proteinExistence type="predicted"/>
<evidence type="ECO:0000313" key="3">
    <source>
        <dbReference type="EnsemblPlants" id="MELO3C021262.2.1"/>
    </source>
</evidence>
<keyword evidence="2" id="KW-1133">Transmembrane helix</keyword>
<sequence>SGQNFPFIYLLHFSLIHTILYPSNSQTNHKGFVVMIMMKRVLLLFAVLLLLLMADAAMSNVVEKKGARKLAQGSGDRRIPKAEVFNDANEPELKKTDVAPDDVVANNIDNDDNEDDDVNLGYKNYGKGSDTETHRYFSSDKPYRP</sequence>
<feature type="transmembrane region" description="Helical" evidence="2">
    <location>
        <begin position="6"/>
        <end position="22"/>
    </location>
</feature>
<feature type="region of interest" description="Disordered" evidence="1">
    <location>
        <begin position="67"/>
        <end position="145"/>
    </location>
</feature>
<keyword evidence="2" id="KW-0472">Membrane</keyword>
<reference evidence="3" key="1">
    <citation type="submission" date="2023-03" db="UniProtKB">
        <authorList>
            <consortium name="EnsemblPlants"/>
        </authorList>
    </citation>
    <scope>IDENTIFICATION</scope>
</reference>
<keyword evidence="2" id="KW-0812">Transmembrane</keyword>
<feature type="compositionally biased region" description="Basic and acidic residues" evidence="1">
    <location>
        <begin position="129"/>
        <end position="145"/>
    </location>
</feature>
<dbReference type="EnsemblPlants" id="MELO3C021262.2.1">
    <property type="protein sequence ID" value="MELO3C021262.2.1"/>
    <property type="gene ID" value="MELO3C021262.2"/>
</dbReference>
<dbReference type="Gramene" id="MELO3C021262.2.1">
    <property type="protein sequence ID" value="MELO3C021262.2.1"/>
    <property type="gene ID" value="MELO3C021262.2"/>
</dbReference>